<dbReference type="InterPro" id="IPR006047">
    <property type="entry name" value="GH13_cat_dom"/>
</dbReference>
<keyword evidence="2" id="KW-0732">Signal</keyword>
<comment type="caution">
    <text evidence="4">The sequence shown here is derived from an EMBL/GenBank/DDBJ whole genome shotgun (WGS) entry which is preliminary data.</text>
</comment>
<dbReference type="PANTHER" id="PTHR43002">
    <property type="entry name" value="GLYCOGEN DEBRANCHING ENZYME"/>
    <property type="match status" value="1"/>
</dbReference>
<dbReference type="InterPro" id="IPR014756">
    <property type="entry name" value="Ig_E-set"/>
</dbReference>
<dbReference type="InterPro" id="IPR017853">
    <property type="entry name" value="GH"/>
</dbReference>
<proteinExistence type="inferred from homology"/>
<reference evidence="4" key="2">
    <citation type="journal article" date="2021" name="PeerJ">
        <title>Extensive microbial diversity within the chicken gut microbiome revealed by metagenomics and culture.</title>
        <authorList>
            <person name="Gilroy R."/>
            <person name="Ravi A."/>
            <person name="Getino M."/>
            <person name="Pursley I."/>
            <person name="Horton D.L."/>
            <person name="Alikhan N.F."/>
            <person name="Baker D."/>
            <person name="Gharbi K."/>
            <person name="Hall N."/>
            <person name="Watson M."/>
            <person name="Adriaenssens E.M."/>
            <person name="Foster-Nyarko E."/>
            <person name="Jarju S."/>
            <person name="Secka A."/>
            <person name="Antonio M."/>
            <person name="Oren A."/>
            <person name="Chaudhuri R.R."/>
            <person name="La Ragione R."/>
            <person name="Hildebrand F."/>
            <person name="Pallen M.J."/>
        </authorList>
    </citation>
    <scope>NUCLEOTIDE SEQUENCE</scope>
    <source>
        <strain evidence="4">G3-3990</strain>
    </source>
</reference>
<feature type="signal peptide" evidence="2">
    <location>
        <begin position="1"/>
        <end position="19"/>
    </location>
</feature>
<dbReference type="InterPro" id="IPR013783">
    <property type="entry name" value="Ig-like_fold"/>
</dbReference>
<dbReference type="SUPFAM" id="SSF51445">
    <property type="entry name" value="(Trans)glycosidases"/>
    <property type="match status" value="1"/>
</dbReference>
<dbReference type="Pfam" id="PF18962">
    <property type="entry name" value="Por_Secre_tail"/>
    <property type="match status" value="1"/>
</dbReference>
<dbReference type="InterPro" id="IPR026444">
    <property type="entry name" value="Secre_tail"/>
</dbReference>
<name>A0A9D9N3K8_9BACT</name>
<dbReference type="SUPFAM" id="SSF81296">
    <property type="entry name" value="E set domains"/>
    <property type="match status" value="1"/>
</dbReference>
<evidence type="ECO:0000313" key="4">
    <source>
        <dbReference type="EMBL" id="MBO8458913.1"/>
    </source>
</evidence>
<protein>
    <submittedName>
        <fullName evidence="4">T9SS type A sorting domain-containing protein</fullName>
    </submittedName>
</protein>
<evidence type="ECO:0000313" key="5">
    <source>
        <dbReference type="Proteomes" id="UP000823641"/>
    </source>
</evidence>
<gene>
    <name evidence="4" type="ORF">IAA73_01050</name>
</gene>
<comment type="similarity">
    <text evidence="1">Belongs to the glycosyl hydrolase 13 family.</text>
</comment>
<organism evidence="4 5">
    <name type="scientific">Candidatus Gallipaludibacter merdavium</name>
    <dbReference type="NCBI Taxonomy" id="2840839"/>
    <lineage>
        <taxon>Bacteria</taxon>
        <taxon>Pseudomonadati</taxon>
        <taxon>Bacteroidota</taxon>
        <taxon>Bacteroidia</taxon>
        <taxon>Bacteroidales</taxon>
        <taxon>Candidatus Gallipaludibacter</taxon>
    </lineage>
</organism>
<dbReference type="CDD" id="cd11350">
    <property type="entry name" value="AmyAc_4"/>
    <property type="match status" value="1"/>
</dbReference>
<dbReference type="NCBIfam" id="TIGR04183">
    <property type="entry name" value="Por_Secre_tail"/>
    <property type="match status" value="1"/>
</dbReference>
<dbReference type="GO" id="GO:0005975">
    <property type="term" value="P:carbohydrate metabolic process"/>
    <property type="evidence" value="ECO:0007669"/>
    <property type="project" value="InterPro"/>
</dbReference>
<sequence length="939" mass="105543">MKRLLYLFAALLLPVAIMAQVVTTEPAFITSNYRGKIIVTFNPNEGNKGMVGATSCYAHTGVITAESTSDTDWKYAPEWRGGEAKYKMTKVGSNWQLVIDDMYSYYECPTTETIEKLAFVFNDGPSGTKEGKTADGGDIFVQIYDEGLQIKFEQPDGSQLIESGSEVIFDAVASENANITLTINGETKKSVSANTELTYTQSFTTTGDYECVVTASNANQTVGDTLTICVVSEASSAARPAGLIDGINYDETDDTKVSLVMYAMDKNNVQADNVFVIGNFNNWSYSTEYQMKKDATNPGYFWLTIDGLEPGVEYAFQYAVKIGDKLVKISDAYTEKVLDPWNDQYISEEVYPNLPTLPEAADGLASVIQTAQPEFEWSDATLNFQRPDKNNLVIYELWVHDFSPARTIQAVINRLDYLQNLGINALELMPITEFDGNISWGYNPNHYFAPDKCYGTPEAYKTLIDECHKRGIAVILDMVFNHASGINPFAKLYYGANGVAANNPWFNTTAPHDASVHQDFNHDFTGTQNYFKRVLKYWIEEYKIDGYRMDLTKGICGPNCNNRVALINGYYNAVKEADPNAYFILEHWTSNEEQGFVNNGMMCWGGGSGMNNSYSQLAMGWLKEGDGNISQCNKQGWVYYCESHDEERNQFKALQWGNGNLQSDETARLKRVPLVGAFNLLMKGPKMMWQFQELGYNFSITSGSDGVYVEGEDHRVDPKPVPETLGWYKDAKRMNAYAKMAQLIRLRTELVDSEFFLNGTCRTMVNSGAAARYIQWEYKGERIVVVGNFNVEGGTQYTGATSVAPFPATGKWYDYYDQTELNVTATTQEITLQPGELRIYTTQKYTLPVLPAEYSYPDAIEQPQYETECTVYPTFVTDYVNIRTEEPIKRATLINLQGQIIQSVEGNVEQLDMSTLRSGMYLLIVNFDKAQQAYKLLKQ</sequence>
<evidence type="ECO:0000256" key="2">
    <source>
        <dbReference type="SAM" id="SignalP"/>
    </source>
</evidence>
<accession>A0A9D9N3K8</accession>
<dbReference type="EMBL" id="JADIMG010000006">
    <property type="protein sequence ID" value="MBO8458913.1"/>
    <property type="molecule type" value="Genomic_DNA"/>
</dbReference>
<evidence type="ECO:0000259" key="3">
    <source>
        <dbReference type="SMART" id="SM00642"/>
    </source>
</evidence>
<dbReference type="Pfam" id="PF00128">
    <property type="entry name" value="Alpha-amylase"/>
    <property type="match status" value="1"/>
</dbReference>
<dbReference type="SMART" id="SM00642">
    <property type="entry name" value="Aamy"/>
    <property type="match status" value="1"/>
</dbReference>
<dbReference type="Gene3D" id="2.60.40.10">
    <property type="entry name" value="Immunoglobulins"/>
    <property type="match status" value="1"/>
</dbReference>
<feature type="domain" description="Glycosyl hydrolase family 13 catalytic" evidence="3">
    <location>
        <begin position="396"/>
        <end position="747"/>
    </location>
</feature>
<feature type="chain" id="PRO_5039030344" evidence="2">
    <location>
        <begin position="20"/>
        <end position="939"/>
    </location>
</feature>
<dbReference type="Gene3D" id="3.20.20.80">
    <property type="entry name" value="Glycosidases"/>
    <property type="match status" value="1"/>
</dbReference>
<reference evidence="4" key="1">
    <citation type="submission" date="2020-10" db="EMBL/GenBank/DDBJ databases">
        <authorList>
            <person name="Gilroy R."/>
        </authorList>
    </citation>
    <scope>NUCLEOTIDE SEQUENCE</scope>
    <source>
        <strain evidence="4">G3-3990</strain>
    </source>
</reference>
<dbReference type="AlphaFoldDB" id="A0A9D9N3K8"/>
<evidence type="ECO:0000256" key="1">
    <source>
        <dbReference type="ARBA" id="ARBA00008061"/>
    </source>
</evidence>
<dbReference type="Proteomes" id="UP000823641">
    <property type="component" value="Unassembled WGS sequence"/>
</dbReference>